<keyword evidence="5 7" id="KW-0687">Ribonucleoprotein</keyword>
<name>A0A2M8KIU0_9BACT</name>
<gene>
    <name evidence="7" type="primary">rplV</name>
    <name evidence="12" type="ORF">COU85_01585</name>
</gene>
<dbReference type="InterPro" id="IPR047867">
    <property type="entry name" value="Ribosomal_uL22_bac/org-type"/>
</dbReference>
<proteinExistence type="inferred from homology"/>
<comment type="caution">
    <text evidence="12">The sequence shown here is derived from an EMBL/GenBank/DDBJ whole genome shotgun (WGS) entry which is preliminary data.</text>
</comment>
<dbReference type="Pfam" id="PF00237">
    <property type="entry name" value="Ribosomal_L22"/>
    <property type="match status" value="1"/>
</dbReference>
<comment type="function">
    <text evidence="7 10">This protein binds specifically to 23S rRNA; its binding is stimulated by other ribosomal proteins, e.g., L4, L17, and L20. It is important during the early stages of 50S assembly. It makes multiple contacts with different domains of the 23S rRNA in the assembled 50S subunit and ribosome.</text>
</comment>
<evidence type="ECO:0000256" key="2">
    <source>
        <dbReference type="ARBA" id="ARBA00022730"/>
    </source>
</evidence>
<dbReference type="CDD" id="cd00336">
    <property type="entry name" value="Ribosomal_L22"/>
    <property type="match status" value="1"/>
</dbReference>
<dbReference type="SUPFAM" id="SSF54843">
    <property type="entry name" value="Ribosomal protein L22"/>
    <property type="match status" value="1"/>
</dbReference>
<evidence type="ECO:0000256" key="8">
    <source>
        <dbReference type="RuleBase" id="RU004005"/>
    </source>
</evidence>
<dbReference type="Proteomes" id="UP000231086">
    <property type="component" value="Unassembled WGS sequence"/>
</dbReference>
<dbReference type="AlphaFoldDB" id="A0A2M8KIU0"/>
<reference evidence="13" key="1">
    <citation type="submission" date="2017-09" db="EMBL/GenBank/DDBJ databases">
        <title>Depth-based differentiation of microbial function through sediment-hosted aquifers and enrichment of novel symbionts in the deep terrestrial subsurface.</title>
        <authorList>
            <person name="Probst A.J."/>
            <person name="Ladd B."/>
            <person name="Jarett J.K."/>
            <person name="Geller-Mcgrath D.E."/>
            <person name="Sieber C.M.K."/>
            <person name="Emerson J.B."/>
            <person name="Anantharaman K."/>
            <person name="Thomas B.C."/>
            <person name="Malmstrom R."/>
            <person name="Stieglmeier M."/>
            <person name="Klingl A."/>
            <person name="Woyke T."/>
            <person name="Ryan C.M."/>
            <person name="Banfield J.F."/>
        </authorList>
    </citation>
    <scope>NUCLEOTIDE SEQUENCE [LARGE SCALE GENOMIC DNA]</scope>
</reference>
<keyword evidence="4 7" id="KW-0689">Ribosomal protein</keyword>
<dbReference type="InterPro" id="IPR005727">
    <property type="entry name" value="Ribosomal_uL22_bac/chlpt-type"/>
</dbReference>
<evidence type="ECO:0000313" key="13">
    <source>
        <dbReference type="Proteomes" id="UP000231086"/>
    </source>
</evidence>
<keyword evidence="3 7" id="KW-0694">RNA-binding</keyword>
<feature type="compositionally biased region" description="Basic and acidic residues" evidence="11">
    <location>
        <begin position="149"/>
        <end position="162"/>
    </location>
</feature>
<dbReference type="GO" id="GO:0019843">
    <property type="term" value="F:rRNA binding"/>
    <property type="evidence" value="ECO:0007669"/>
    <property type="project" value="UniProtKB-UniRule"/>
</dbReference>
<accession>A0A2M8KIU0</accession>
<dbReference type="EMBL" id="PFEA01000028">
    <property type="protein sequence ID" value="PJE59839.1"/>
    <property type="molecule type" value="Genomic_DNA"/>
</dbReference>
<evidence type="ECO:0000256" key="5">
    <source>
        <dbReference type="ARBA" id="ARBA00023274"/>
    </source>
</evidence>
<dbReference type="GO" id="GO:0006412">
    <property type="term" value="P:translation"/>
    <property type="evidence" value="ECO:0007669"/>
    <property type="project" value="UniProtKB-UniRule"/>
</dbReference>
<evidence type="ECO:0000256" key="9">
    <source>
        <dbReference type="RuleBase" id="RU004006"/>
    </source>
</evidence>
<comment type="function">
    <text evidence="7">The globular domain of the protein is located near the polypeptide exit tunnel on the outside of the subunit, while an extended beta-hairpin is found that lines the wall of the exit tunnel in the center of the 70S ribosome.</text>
</comment>
<dbReference type="InterPro" id="IPR001063">
    <property type="entry name" value="Ribosomal_uL22"/>
</dbReference>
<organism evidence="12 13">
    <name type="scientific">Candidatus Portnoybacteria bacterium CG10_big_fil_rev_8_21_14_0_10_44_7</name>
    <dbReference type="NCBI Taxonomy" id="1974816"/>
    <lineage>
        <taxon>Bacteria</taxon>
        <taxon>Candidatus Portnoyibacteriota</taxon>
    </lineage>
</organism>
<feature type="region of interest" description="Disordered" evidence="11">
    <location>
        <begin position="121"/>
        <end position="193"/>
    </location>
</feature>
<evidence type="ECO:0000256" key="7">
    <source>
        <dbReference type="HAMAP-Rule" id="MF_01331"/>
    </source>
</evidence>
<evidence type="ECO:0000256" key="3">
    <source>
        <dbReference type="ARBA" id="ARBA00022884"/>
    </source>
</evidence>
<evidence type="ECO:0000313" key="12">
    <source>
        <dbReference type="EMBL" id="PJE59839.1"/>
    </source>
</evidence>
<evidence type="ECO:0000256" key="4">
    <source>
        <dbReference type="ARBA" id="ARBA00022980"/>
    </source>
</evidence>
<sequence length="193" mass="21424">MADTKIKAKLNHLRLSPRKVRLATRLIAGLSVVEAQKQLQFLNKKAALPLGKLLRSAVANAENNFSLPKDTLKVETILVNAGPTMKRWLPRAMGRATAIRKRTCQIELTLISASQPLTTKAIKKPASQPAVTQDKLKEKPKKSSPVAPIEKEKLPKQTEKRPYGSSPRAKKRFFSRQTAGGNLGKKIFQRKSI</sequence>
<dbReference type="HAMAP" id="MF_01331_B">
    <property type="entry name" value="Ribosomal_uL22_B"/>
    <property type="match status" value="1"/>
</dbReference>
<dbReference type="NCBIfam" id="TIGR01044">
    <property type="entry name" value="rplV_bact"/>
    <property type="match status" value="1"/>
</dbReference>
<dbReference type="PANTHER" id="PTHR13501">
    <property type="entry name" value="CHLOROPLAST 50S RIBOSOMAL PROTEIN L22-RELATED"/>
    <property type="match status" value="1"/>
</dbReference>
<evidence type="ECO:0000256" key="1">
    <source>
        <dbReference type="ARBA" id="ARBA00009451"/>
    </source>
</evidence>
<evidence type="ECO:0000256" key="10">
    <source>
        <dbReference type="RuleBase" id="RU004008"/>
    </source>
</evidence>
<comment type="similarity">
    <text evidence="1 7 8">Belongs to the universal ribosomal protein uL22 family.</text>
</comment>
<dbReference type="InterPro" id="IPR036394">
    <property type="entry name" value="Ribosomal_uL22_sf"/>
</dbReference>
<dbReference type="PANTHER" id="PTHR13501:SF8">
    <property type="entry name" value="LARGE RIBOSOMAL SUBUNIT PROTEIN UL22M"/>
    <property type="match status" value="1"/>
</dbReference>
<dbReference type="GO" id="GO:0003735">
    <property type="term" value="F:structural constituent of ribosome"/>
    <property type="evidence" value="ECO:0007669"/>
    <property type="project" value="InterPro"/>
</dbReference>
<dbReference type="GO" id="GO:0015934">
    <property type="term" value="C:large ribosomal subunit"/>
    <property type="evidence" value="ECO:0007669"/>
    <property type="project" value="InterPro"/>
</dbReference>
<evidence type="ECO:0000256" key="6">
    <source>
        <dbReference type="ARBA" id="ARBA00035207"/>
    </source>
</evidence>
<protein>
    <recommendedName>
        <fullName evidence="6 7">Large ribosomal subunit protein uL22</fullName>
    </recommendedName>
</protein>
<evidence type="ECO:0000256" key="11">
    <source>
        <dbReference type="SAM" id="MobiDB-lite"/>
    </source>
</evidence>
<comment type="subunit">
    <text evidence="7 9">Part of the 50S ribosomal subunit.</text>
</comment>
<dbReference type="Gene3D" id="3.90.470.10">
    <property type="entry name" value="Ribosomal protein L22/L17"/>
    <property type="match status" value="1"/>
</dbReference>
<keyword evidence="2 7" id="KW-0699">rRNA-binding</keyword>